<sequence>MRRVRSQDRLQGFDPEPERTFHRRLREARDTNNIQALVQFPVDMAEEQPMAVQEVAMPSVANVTSSIVKPRITGHLELKQSMIQLLHANGQFMGLPHEDPKQHILNFLEISDTYITNGVTPDYVRLTLFPFSLLGEAKRWLKAEPANSITTWNDLARKFLARFFPSGKTTKIRSEIVAFKQKAGESLYSAWERFKGLLRDCHHQNQTNEVLAHTFIEGLHSETKIVVDAAAGGQVLEKSFDEIYALLNKFSKSNPDWQAEMGRHTVQKSAGVLELDVVSALSAQISTLTNQVNQMNLSINKQQQYRPPQVEQQVSPTNYLEDMLKKVMDEQQALSKKVMAEQQALATTEVPKYARYLRDIVANKQRHAEFETVALTEECSARVQSELPPTLKDPGSFTIPLSLGKQEVGRALCNLGASINLMSSSLIKQLGLGALRPTTITLQLADRSLVMPEGIIEDVLVRVGKFILPANFIVLDYEADEEVHIILGQPFLATGGAIIDVRAGKLKMRVDDEEVTFNVYKALKLPKHYENLCMITVVESKGIKQSPYVNYSDLDGTTELKEVVFPAERVKMIEKRTRDERGDLPRACKKARFHGRKKKRKRPA</sequence>
<dbReference type="Proteomes" id="UP000790787">
    <property type="component" value="Chromosome 5"/>
</dbReference>
<protein>
    <submittedName>
        <fullName evidence="2">Uncharacterized protein LOC107826172</fullName>
    </submittedName>
</protein>
<keyword evidence="1" id="KW-1185">Reference proteome</keyword>
<accession>A0AC58UHW5</accession>
<name>A0AC58UHW5_TOBAC</name>
<reference evidence="2" key="2">
    <citation type="submission" date="2025-08" db="UniProtKB">
        <authorList>
            <consortium name="RefSeq"/>
        </authorList>
    </citation>
    <scope>IDENTIFICATION</scope>
    <source>
        <tissue evidence="2">Leaf</tissue>
    </source>
</reference>
<reference evidence="1" key="1">
    <citation type="journal article" date="2014" name="Nat. Commun.">
        <title>The tobacco genome sequence and its comparison with those of tomato and potato.</title>
        <authorList>
            <person name="Sierro N."/>
            <person name="Battey J.N."/>
            <person name="Ouadi S."/>
            <person name="Bakaher N."/>
            <person name="Bovet L."/>
            <person name="Willig A."/>
            <person name="Goepfert S."/>
            <person name="Peitsch M.C."/>
            <person name="Ivanov N.V."/>
        </authorList>
    </citation>
    <scope>NUCLEOTIDE SEQUENCE [LARGE SCALE GENOMIC DNA]</scope>
</reference>
<evidence type="ECO:0000313" key="2">
    <source>
        <dbReference type="RefSeq" id="XP_075109074.1"/>
    </source>
</evidence>
<organism evidence="1 2">
    <name type="scientific">Nicotiana tabacum</name>
    <name type="common">Common tobacco</name>
    <dbReference type="NCBI Taxonomy" id="4097"/>
    <lineage>
        <taxon>Eukaryota</taxon>
        <taxon>Viridiplantae</taxon>
        <taxon>Streptophyta</taxon>
        <taxon>Embryophyta</taxon>
        <taxon>Tracheophyta</taxon>
        <taxon>Spermatophyta</taxon>
        <taxon>Magnoliopsida</taxon>
        <taxon>eudicotyledons</taxon>
        <taxon>Gunneridae</taxon>
        <taxon>Pentapetalae</taxon>
        <taxon>asterids</taxon>
        <taxon>lamiids</taxon>
        <taxon>Solanales</taxon>
        <taxon>Solanaceae</taxon>
        <taxon>Nicotianoideae</taxon>
        <taxon>Nicotianeae</taxon>
        <taxon>Nicotiana</taxon>
    </lineage>
</organism>
<gene>
    <name evidence="2" type="primary">LOC107826172</name>
</gene>
<dbReference type="RefSeq" id="XP_075109074.1">
    <property type="nucleotide sequence ID" value="XM_075252973.1"/>
</dbReference>
<proteinExistence type="predicted"/>
<evidence type="ECO:0000313" key="1">
    <source>
        <dbReference type="Proteomes" id="UP000790787"/>
    </source>
</evidence>